<sequence length="231" mass="27084">MKTINLKSVIILVIISLFSLSILAQGLQFRVRTQEADQSKITDELKASYQVYQFDKTIEVGEFQNYLQAMKFQYDLEDLGFSNTELVAYFNFVEIPLEDAYVMLDNRNEQDEQMISPMSETEMELALKMVQNEEFYYSIQIGVFSEEAVNKFFDFPKKVDETITSKGYYRYTYGKFYTLQDAKDALVMLQENYFETAFIVAFDELQRIPITAAMEKEERLLEESIAEVYSK</sequence>
<gene>
    <name evidence="1" type="ORF">CRYO30217_03329</name>
</gene>
<dbReference type="KEGG" id="ptan:CRYO30217_03329"/>
<name>A0A916JQB5_9FLAO</name>
<evidence type="ECO:0000313" key="1">
    <source>
        <dbReference type="EMBL" id="CAG5086916.1"/>
    </source>
</evidence>
<reference evidence="1" key="1">
    <citation type="submission" date="2021-04" db="EMBL/GenBank/DDBJ databases">
        <authorList>
            <person name="Rodrigo-Torres L."/>
            <person name="Arahal R. D."/>
            <person name="Lucena T."/>
        </authorList>
    </citation>
    <scope>NUCLEOTIDE SEQUENCE</scope>
    <source>
        <strain evidence="1">AS29M-1</strain>
    </source>
</reference>
<dbReference type="AlphaFoldDB" id="A0A916JQB5"/>
<keyword evidence="2" id="KW-1185">Reference proteome</keyword>
<dbReference type="Proteomes" id="UP000683507">
    <property type="component" value="Chromosome"/>
</dbReference>
<dbReference type="RefSeq" id="WP_258543513.1">
    <property type="nucleotide sequence ID" value="NZ_OU015584.1"/>
</dbReference>
<proteinExistence type="predicted"/>
<evidence type="ECO:0008006" key="3">
    <source>
        <dbReference type="Google" id="ProtNLM"/>
    </source>
</evidence>
<evidence type="ECO:0000313" key="2">
    <source>
        <dbReference type="Proteomes" id="UP000683507"/>
    </source>
</evidence>
<dbReference type="EMBL" id="OU015584">
    <property type="protein sequence ID" value="CAG5086916.1"/>
    <property type="molecule type" value="Genomic_DNA"/>
</dbReference>
<protein>
    <recommendedName>
        <fullName evidence="3">SPOR domain-containing protein</fullName>
    </recommendedName>
</protein>
<organism evidence="1 2">
    <name type="scientific">Parvicella tangerina</name>
    <dbReference type="NCBI Taxonomy" id="2829795"/>
    <lineage>
        <taxon>Bacteria</taxon>
        <taxon>Pseudomonadati</taxon>
        <taxon>Bacteroidota</taxon>
        <taxon>Flavobacteriia</taxon>
        <taxon>Flavobacteriales</taxon>
        <taxon>Parvicellaceae</taxon>
        <taxon>Parvicella</taxon>
    </lineage>
</organism>
<accession>A0A916JQB5</accession>